<dbReference type="EMBL" id="ML122315">
    <property type="protein sequence ID" value="RPD53797.1"/>
    <property type="molecule type" value="Genomic_DNA"/>
</dbReference>
<dbReference type="STRING" id="1328759.A0A5C2RTG2"/>
<feature type="non-terminal residue" evidence="4">
    <location>
        <position position="1"/>
    </location>
</feature>
<feature type="compositionally biased region" description="Basic and acidic residues" evidence="2">
    <location>
        <begin position="442"/>
        <end position="455"/>
    </location>
</feature>
<dbReference type="PROSITE" id="PS00108">
    <property type="entry name" value="PROTEIN_KINASE_ST"/>
    <property type="match status" value="1"/>
</dbReference>
<proteinExistence type="predicted"/>
<protein>
    <recommendedName>
        <fullName evidence="1">non-specific serine/threonine protein kinase</fullName>
        <ecNumber evidence="1">2.7.11.1</ecNumber>
    </recommendedName>
</protein>
<dbReference type="PROSITE" id="PS50011">
    <property type="entry name" value="PROTEIN_KINASE_DOM"/>
    <property type="match status" value="1"/>
</dbReference>
<feature type="domain" description="Protein kinase" evidence="3">
    <location>
        <begin position="29"/>
        <end position="455"/>
    </location>
</feature>
<evidence type="ECO:0000313" key="4">
    <source>
        <dbReference type="EMBL" id="RPD53797.1"/>
    </source>
</evidence>
<evidence type="ECO:0000259" key="3">
    <source>
        <dbReference type="PROSITE" id="PS50011"/>
    </source>
</evidence>
<dbReference type="Proteomes" id="UP000313359">
    <property type="component" value="Unassembled WGS sequence"/>
</dbReference>
<keyword evidence="4" id="KW-0808">Transferase</keyword>
<dbReference type="AlphaFoldDB" id="A0A5C2RTG2"/>
<keyword evidence="4" id="KW-0418">Kinase</keyword>
<organism evidence="4 5">
    <name type="scientific">Lentinus tigrinus ALCF2SS1-6</name>
    <dbReference type="NCBI Taxonomy" id="1328759"/>
    <lineage>
        <taxon>Eukaryota</taxon>
        <taxon>Fungi</taxon>
        <taxon>Dikarya</taxon>
        <taxon>Basidiomycota</taxon>
        <taxon>Agaricomycotina</taxon>
        <taxon>Agaricomycetes</taxon>
        <taxon>Polyporales</taxon>
        <taxon>Polyporaceae</taxon>
        <taxon>Lentinus</taxon>
    </lineage>
</organism>
<dbReference type="InterPro" id="IPR000719">
    <property type="entry name" value="Prot_kinase_dom"/>
</dbReference>
<dbReference type="GO" id="GO:0004674">
    <property type="term" value="F:protein serine/threonine kinase activity"/>
    <property type="evidence" value="ECO:0007669"/>
    <property type="project" value="UniProtKB-EC"/>
</dbReference>
<dbReference type="SUPFAM" id="SSF56112">
    <property type="entry name" value="Protein kinase-like (PK-like)"/>
    <property type="match status" value="1"/>
</dbReference>
<dbReference type="Gene3D" id="1.10.510.10">
    <property type="entry name" value="Transferase(Phosphotransferase) domain 1"/>
    <property type="match status" value="1"/>
</dbReference>
<evidence type="ECO:0000256" key="1">
    <source>
        <dbReference type="ARBA" id="ARBA00012513"/>
    </source>
</evidence>
<dbReference type="InterPro" id="IPR011009">
    <property type="entry name" value="Kinase-like_dom_sf"/>
</dbReference>
<dbReference type="PANTHER" id="PTHR11909">
    <property type="entry name" value="CASEIN KINASE-RELATED"/>
    <property type="match status" value="1"/>
</dbReference>
<dbReference type="InterPro" id="IPR008271">
    <property type="entry name" value="Ser/Thr_kinase_AS"/>
</dbReference>
<gene>
    <name evidence="4" type="ORF">L227DRAFT_557126</name>
</gene>
<dbReference type="SMART" id="SM00220">
    <property type="entry name" value="S_TKc"/>
    <property type="match status" value="1"/>
</dbReference>
<accession>A0A5C2RTG2</accession>
<evidence type="ECO:0000256" key="2">
    <source>
        <dbReference type="SAM" id="MobiDB-lite"/>
    </source>
</evidence>
<dbReference type="Pfam" id="PF00069">
    <property type="entry name" value="Pkinase"/>
    <property type="match status" value="1"/>
</dbReference>
<keyword evidence="5" id="KW-1185">Reference proteome</keyword>
<dbReference type="GO" id="GO:0005524">
    <property type="term" value="F:ATP binding"/>
    <property type="evidence" value="ECO:0007669"/>
    <property type="project" value="InterPro"/>
</dbReference>
<reference evidence="4" key="1">
    <citation type="journal article" date="2018" name="Genome Biol. Evol.">
        <title>Genomics and development of Lentinus tigrinus, a white-rot wood-decaying mushroom with dimorphic fruiting bodies.</title>
        <authorList>
            <person name="Wu B."/>
            <person name="Xu Z."/>
            <person name="Knudson A."/>
            <person name="Carlson A."/>
            <person name="Chen N."/>
            <person name="Kovaka S."/>
            <person name="LaButti K."/>
            <person name="Lipzen A."/>
            <person name="Pennachio C."/>
            <person name="Riley R."/>
            <person name="Schakwitz W."/>
            <person name="Umezawa K."/>
            <person name="Ohm R.A."/>
            <person name="Grigoriev I.V."/>
            <person name="Nagy L.G."/>
            <person name="Gibbons J."/>
            <person name="Hibbett D."/>
        </authorList>
    </citation>
    <scope>NUCLEOTIDE SEQUENCE [LARGE SCALE GENOMIC DNA]</scope>
    <source>
        <strain evidence="4">ALCF2SS1-6</strain>
    </source>
</reference>
<feature type="region of interest" description="Disordered" evidence="2">
    <location>
        <begin position="429"/>
        <end position="455"/>
    </location>
</feature>
<dbReference type="OrthoDB" id="3265205at2759"/>
<evidence type="ECO:0000313" key="5">
    <source>
        <dbReference type="Proteomes" id="UP000313359"/>
    </source>
</evidence>
<dbReference type="EC" id="2.7.11.1" evidence="1"/>
<dbReference type="InterPro" id="IPR050235">
    <property type="entry name" value="CK1_Ser-Thr_kinase"/>
</dbReference>
<name>A0A5C2RTG2_9APHY</name>
<sequence length="455" mass="51380">MSQNAQLVSNHRDPIHWTALVLATWMRLFITQDKGIEGGFGCVYRARATDDSQKLVAVKKCHVTDHVEHPRLQHEACALVLLRGHRAIPHVYAWGKSQFYEYLALELLDTDLSDMKGNLTLRNLAALLHQLLDGLEFIHSHGIVHCDIKPSNLMLGRAGAEPGRVRIIDFGVCRPFRDPVTFEHRPDEGTPRSVGTERYMSLNGHFHHSPSRRDDLESLSYTTLSLMAGRLPWEPRDKDRLPSDGVFSLKKQWTGKRLAGDLSVFGAFVDYARRLEYTEEPDYDYWTHRFRGLVHGAWDDSDPLYDPCDSTGPPVKSLVADVDFEFPQEVYRNELASDATRHHRFDLPESKSLPMPEGSFGLWDPEYTWMTAVPVEDDELLGNESAIVQAGLDVVDAIPEGQRHHLSSVCPPEVMRTGSVKKSTADLGMKDISNSKNGALKKNCESRPPLRELLP</sequence>